<evidence type="ECO:0000313" key="2">
    <source>
        <dbReference type="Proteomes" id="UP000039865"/>
    </source>
</evidence>
<protein>
    <submittedName>
        <fullName evidence="1">Uncharacterized protein</fullName>
    </submittedName>
</protein>
<gene>
    <name evidence="1" type="primary">Contig19674.g20860</name>
    <name evidence="1" type="ORF">STYLEM_7009</name>
</gene>
<proteinExistence type="predicted"/>
<reference evidence="1 2" key="1">
    <citation type="submission" date="2014-06" db="EMBL/GenBank/DDBJ databases">
        <authorList>
            <person name="Swart Estienne"/>
        </authorList>
    </citation>
    <scope>NUCLEOTIDE SEQUENCE [LARGE SCALE GENOMIC DNA]</scope>
    <source>
        <strain evidence="1 2">130c</strain>
    </source>
</reference>
<dbReference type="InParanoid" id="A0A078A722"/>
<organism evidence="1 2">
    <name type="scientific">Stylonychia lemnae</name>
    <name type="common">Ciliate</name>
    <dbReference type="NCBI Taxonomy" id="5949"/>
    <lineage>
        <taxon>Eukaryota</taxon>
        <taxon>Sar</taxon>
        <taxon>Alveolata</taxon>
        <taxon>Ciliophora</taxon>
        <taxon>Intramacronucleata</taxon>
        <taxon>Spirotrichea</taxon>
        <taxon>Stichotrichia</taxon>
        <taxon>Sporadotrichida</taxon>
        <taxon>Oxytrichidae</taxon>
        <taxon>Stylonychinae</taxon>
        <taxon>Stylonychia</taxon>
    </lineage>
</organism>
<keyword evidence="2" id="KW-1185">Reference proteome</keyword>
<dbReference type="Proteomes" id="UP000039865">
    <property type="component" value="Unassembled WGS sequence"/>
</dbReference>
<accession>A0A078A722</accession>
<dbReference type="AlphaFoldDB" id="A0A078A722"/>
<sequence length="521" mass="61267">MRFILRSLQNGQTQQVEYKIKQLADAIQQSKHPTLEIQMINIISKEIKRIDKHAQRYLDPIINLLTTSFAQSAVLAQLNYEQIGILNWSLGNIDIPNVHKNIKLFEAIENHLLYDIDSDQLAPIGICSIVYTFSKLNIGSELFWQAYGDLVLKKKNDFDNAGISIILNAFGRSEKGSLQKFIKPFEPLILRIDKEFRMKEYLMMMSGIATEMTQKFNTSFKFEEAKNIFDMMANNILDDNMIKTIELQPLTTIIWAYSLIPDSEAQYREFWRKSTQDQMPNLKWHQLTNIMFSLSQLNTTTRQNLDWEPYLNAFKKKISFMFDQEKVIKCLTSFSLANVGDKQYFWQPVMKLMNEKINFQKLDSYLLMNLLWSLARNLHKIDEVDAQMISQKAVERLKLNVREFVESYNQRQILQFIPNLVWSSYELRIEDQEYWNVILEALSGLSNQFNIKQLYSIVPVLEKLSNIQTKKTMHNLEQSMKTLSMSTLDKDETEKYQILSQIFERYNAKFSTLIAEQEQQQ</sequence>
<name>A0A078A722_STYLE</name>
<evidence type="ECO:0000313" key="1">
    <source>
        <dbReference type="EMBL" id="CDW78039.1"/>
    </source>
</evidence>
<dbReference type="EMBL" id="CCKQ01006720">
    <property type="protein sequence ID" value="CDW78039.1"/>
    <property type="molecule type" value="Genomic_DNA"/>
</dbReference>